<keyword evidence="1 4" id="KW-0808">Transferase</keyword>
<dbReference type="EC" id="2.3.1.1" evidence="4"/>
<feature type="domain" description="N-acetyltransferase" evidence="3">
    <location>
        <begin position="18"/>
        <end position="156"/>
    </location>
</feature>
<name>A0A5N5WAT1_STRMB</name>
<keyword evidence="2 4" id="KW-0012">Acyltransferase</keyword>
<dbReference type="InterPro" id="IPR000182">
    <property type="entry name" value="GNAT_dom"/>
</dbReference>
<evidence type="ECO:0000313" key="5">
    <source>
        <dbReference type="Proteomes" id="UP000327000"/>
    </source>
</evidence>
<dbReference type="CDD" id="cd04301">
    <property type="entry name" value="NAT_SF"/>
    <property type="match status" value="1"/>
</dbReference>
<dbReference type="SUPFAM" id="SSF55729">
    <property type="entry name" value="Acyl-CoA N-acyltransferases (Nat)"/>
    <property type="match status" value="1"/>
</dbReference>
<gene>
    <name evidence="4" type="ORF">FRZ00_10780</name>
</gene>
<dbReference type="RefSeq" id="WP_078588144.1">
    <property type="nucleotide sequence ID" value="NZ_JBFADJ010000001.1"/>
</dbReference>
<reference evidence="4 5" key="1">
    <citation type="journal article" date="2019" name="Microb. Cell Fact.">
        <title>Exploring novel herbicidin analogues by transcriptional regulator overexpression and MS/MS molecular networking.</title>
        <authorList>
            <person name="Shi Y."/>
            <person name="Gu R."/>
            <person name="Li Y."/>
            <person name="Wang X."/>
            <person name="Ren W."/>
            <person name="Li X."/>
            <person name="Wang L."/>
            <person name="Xie Y."/>
            <person name="Hong B."/>
        </authorList>
    </citation>
    <scope>NUCLEOTIDE SEQUENCE [LARGE SCALE GENOMIC DNA]</scope>
    <source>
        <strain evidence="4 5">US-43</strain>
    </source>
</reference>
<keyword evidence="5" id="KW-1185">Reference proteome</keyword>
<evidence type="ECO:0000313" key="4">
    <source>
        <dbReference type="EMBL" id="KAB7847818.1"/>
    </source>
</evidence>
<dbReference type="PANTHER" id="PTHR43626">
    <property type="entry name" value="ACYL-COA N-ACYLTRANSFERASE"/>
    <property type="match status" value="1"/>
</dbReference>
<dbReference type="Pfam" id="PF00583">
    <property type="entry name" value="Acetyltransf_1"/>
    <property type="match status" value="1"/>
</dbReference>
<dbReference type="NCBIfam" id="NF005921">
    <property type="entry name" value="PRK07922.1"/>
    <property type="match status" value="1"/>
</dbReference>
<dbReference type="InterPro" id="IPR045039">
    <property type="entry name" value="NSI-like"/>
</dbReference>
<dbReference type="InterPro" id="IPR016181">
    <property type="entry name" value="Acyl_CoA_acyltransferase"/>
</dbReference>
<proteinExistence type="predicted"/>
<sequence>MPAASEPASGRPAPAKVLTVRRARTSDVPAVRRLINTYARDRILLDKATVTLYEDIQEFWVAERDEDGTVIGCGALHVMWEDLAEVRTLAVDPTVKGGGVGHAVLDKLLQTARWLGVRRIFCLTFEVEFFAKHGFVEIGETPVDGDVYSELLRSYDEGVAEFLGLERVKPNTLGNSRMLLHL</sequence>
<evidence type="ECO:0000256" key="2">
    <source>
        <dbReference type="ARBA" id="ARBA00023315"/>
    </source>
</evidence>
<protein>
    <submittedName>
        <fullName evidence="4">Amino-acid N-acetyltransferase</fullName>
        <ecNumber evidence="4">2.3.1.1</ecNumber>
    </submittedName>
</protein>
<comment type="caution">
    <text evidence="4">The sequence shown here is derived from an EMBL/GenBank/DDBJ whole genome shotgun (WGS) entry which is preliminary data.</text>
</comment>
<dbReference type="Proteomes" id="UP000327000">
    <property type="component" value="Unassembled WGS sequence"/>
</dbReference>
<accession>A0A5N5WAT1</accession>
<dbReference type="Gene3D" id="3.40.630.30">
    <property type="match status" value="1"/>
</dbReference>
<organism evidence="4 5">
    <name type="scientific">Streptomyces mobaraensis</name>
    <name type="common">Streptoverticillium mobaraense</name>
    <dbReference type="NCBI Taxonomy" id="35621"/>
    <lineage>
        <taxon>Bacteria</taxon>
        <taxon>Bacillati</taxon>
        <taxon>Actinomycetota</taxon>
        <taxon>Actinomycetes</taxon>
        <taxon>Kitasatosporales</taxon>
        <taxon>Streptomycetaceae</taxon>
        <taxon>Streptomyces</taxon>
    </lineage>
</organism>
<dbReference type="OrthoDB" id="9793138at2"/>
<dbReference type="GO" id="GO:0008080">
    <property type="term" value="F:N-acetyltransferase activity"/>
    <property type="evidence" value="ECO:0007669"/>
    <property type="project" value="InterPro"/>
</dbReference>
<dbReference type="GO" id="GO:0005737">
    <property type="term" value="C:cytoplasm"/>
    <property type="evidence" value="ECO:0007669"/>
    <property type="project" value="TreeGrafter"/>
</dbReference>
<dbReference type="PANTHER" id="PTHR43626:SF4">
    <property type="entry name" value="GCN5-RELATED N-ACETYLTRANSFERASE 2, CHLOROPLASTIC"/>
    <property type="match status" value="1"/>
</dbReference>
<evidence type="ECO:0000256" key="1">
    <source>
        <dbReference type="ARBA" id="ARBA00022679"/>
    </source>
</evidence>
<dbReference type="PROSITE" id="PS51186">
    <property type="entry name" value="GNAT"/>
    <property type="match status" value="1"/>
</dbReference>
<dbReference type="AlphaFoldDB" id="A0A5N5WAT1"/>
<evidence type="ECO:0000259" key="3">
    <source>
        <dbReference type="PROSITE" id="PS51186"/>
    </source>
</evidence>
<dbReference type="EMBL" id="VOKX01000015">
    <property type="protein sequence ID" value="KAB7847818.1"/>
    <property type="molecule type" value="Genomic_DNA"/>
</dbReference>